<dbReference type="Proteomes" id="UP000642938">
    <property type="component" value="Unassembled WGS sequence"/>
</dbReference>
<evidence type="ECO:0000313" key="1">
    <source>
        <dbReference type="EMBL" id="GGG97672.1"/>
    </source>
</evidence>
<dbReference type="EMBL" id="JACIEF010000002">
    <property type="protein sequence ID" value="MBB4107692.1"/>
    <property type="molecule type" value="Genomic_DNA"/>
</dbReference>
<evidence type="ECO:0000313" key="4">
    <source>
        <dbReference type="Proteomes" id="UP000642938"/>
    </source>
</evidence>
<reference evidence="4" key="2">
    <citation type="journal article" date="2019" name="Int. J. Syst. Evol. Microbiol.">
        <title>The Global Catalogue of Microorganisms (GCM) 10K type strain sequencing project: providing services to taxonomists for standard genome sequencing and annotation.</title>
        <authorList>
            <consortium name="The Broad Institute Genomics Platform"/>
            <consortium name="The Broad Institute Genome Sequencing Center for Infectious Disease"/>
            <person name="Wu L."/>
            <person name="Ma J."/>
        </authorList>
    </citation>
    <scope>NUCLEOTIDE SEQUENCE [LARGE SCALE GENOMIC DNA]</scope>
    <source>
        <strain evidence="4">CGMCC 1.15287</strain>
    </source>
</reference>
<reference evidence="1" key="1">
    <citation type="journal article" date="2014" name="Int. J. Syst. Evol. Microbiol.">
        <title>Complete genome of a new Firmicutes species belonging to the dominant human colonic microbiota ('Ruminococcus bicirculans') reveals two chromosomes and a selective capacity to utilize plant glucans.</title>
        <authorList>
            <consortium name="NISC Comparative Sequencing Program"/>
            <person name="Wegmann U."/>
            <person name="Louis P."/>
            <person name="Goesmann A."/>
            <person name="Henrissat B."/>
            <person name="Duncan S.H."/>
            <person name="Flint H.J."/>
        </authorList>
    </citation>
    <scope>NUCLEOTIDE SEQUENCE</scope>
    <source>
        <strain evidence="1">CGMCC 1.15287</strain>
    </source>
</reference>
<protein>
    <submittedName>
        <fullName evidence="2">Uncharacterized protein</fullName>
    </submittedName>
</protein>
<evidence type="ECO:0000313" key="3">
    <source>
        <dbReference type="Proteomes" id="UP000532273"/>
    </source>
</evidence>
<comment type="caution">
    <text evidence="2">The sequence shown here is derived from an EMBL/GenBank/DDBJ whole genome shotgun (WGS) entry which is preliminary data.</text>
</comment>
<gene>
    <name evidence="1" type="ORF">GCM10007422_09600</name>
    <name evidence="2" type="ORF">GGQ60_001673</name>
</gene>
<proteinExistence type="predicted"/>
<dbReference type="AlphaFoldDB" id="A0A7W6P548"/>
<evidence type="ECO:0000313" key="2">
    <source>
        <dbReference type="EMBL" id="MBB4107692.1"/>
    </source>
</evidence>
<sequence length="122" mass="14043">MIQHNQETKNAIKAIDVIKRLGIADSDADIAKSINYSKQSLNNARNALRNLPLKYLDILISNYHLNPNFIYKNNLPVFDSKGPFDKYNNLADPSNQDVMDILDRIEKNQVKMMELLLKLVQK</sequence>
<keyword evidence="4" id="KW-1185">Reference proteome</keyword>
<organism evidence="2 3">
    <name type="scientific">Pedobacter zeae</name>
    <dbReference type="NCBI Taxonomy" id="1737356"/>
    <lineage>
        <taxon>Bacteria</taxon>
        <taxon>Pseudomonadati</taxon>
        <taxon>Bacteroidota</taxon>
        <taxon>Sphingobacteriia</taxon>
        <taxon>Sphingobacteriales</taxon>
        <taxon>Sphingobacteriaceae</taxon>
        <taxon>Pedobacter</taxon>
    </lineage>
</organism>
<dbReference type="RefSeq" id="WP_183762111.1">
    <property type="nucleotide sequence ID" value="NZ_BMHZ01000001.1"/>
</dbReference>
<dbReference type="EMBL" id="BMHZ01000001">
    <property type="protein sequence ID" value="GGG97672.1"/>
    <property type="molecule type" value="Genomic_DNA"/>
</dbReference>
<accession>A0A7W6P548</accession>
<dbReference type="Proteomes" id="UP000532273">
    <property type="component" value="Unassembled WGS sequence"/>
</dbReference>
<reference evidence="2 3" key="3">
    <citation type="submission" date="2020-08" db="EMBL/GenBank/DDBJ databases">
        <title>Genomic Encyclopedia of Type Strains, Phase IV (KMG-IV): sequencing the most valuable type-strain genomes for metagenomic binning, comparative biology and taxonomic classification.</title>
        <authorList>
            <person name="Goeker M."/>
        </authorList>
    </citation>
    <scope>NUCLEOTIDE SEQUENCE [LARGE SCALE GENOMIC DNA]</scope>
    <source>
        <strain evidence="2 3">DSM 100774</strain>
    </source>
</reference>
<reference evidence="1" key="4">
    <citation type="submission" date="2024-05" db="EMBL/GenBank/DDBJ databases">
        <authorList>
            <person name="Sun Q."/>
            <person name="Zhou Y."/>
        </authorList>
    </citation>
    <scope>NUCLEOTIDE SEQUENCE</scope>
    <source>
        <strain evidence="1">CGMCC 1.15287</strain>
    </source>
</reference>
<name>A0A7W6P548_9SPHI</name>